<evidence type="ECO:0000256" key="1">
    <source>
        <dbReference type="SAM" id="MobiDB-lite"/>
    </source>
</evidence>
<name>A0A5E4A299_MARMO</name>
<proteinExistence type="predicted"/>
<reference evidence="2" key="1">
    <citation type="submission" date="2019-04" db="EMBL/GenBank/DDBJ databases">
        <authorList>
            <person name="Alioto T."/>
            <person name="Alioto T."/>
        </authorList>
    </citation>
    <scope>NUCLEOTIDE SEQUENCE [LARGE SCALE GENOMIC DNA]</scope>
</reference>
<feature type="compositionally biased region" description="Low complexity" evidence="1">
    <location>
        <begin position="84"/>
        <end position="99"/>
    </location>
</feature>
<dbReference type="Proteomes" id="UP000335636">
    <property type="component" value="Unassembled WGS sequence"/>
</dbReference>
<dbReference type="AlphaFoldDB" id="A0A5E4A299"/>
<accession>A0A5E4A299</accession>
<comment type="caution">
    <text evidence="2">The sequence shown here is derived from an EMBL/GenBank/DDBJ whole genome shotgun (WGS) entry which is preliminary data.</text>
</comment>
<dbReference type="EMBL" id="CABDUW010000002">
    <property type="protein sequence ID" value="VTJ51235.1"/>
    <property type="molecule type" value="Genomic_DNA"/>
</dbReference>
<feature type="region of interest" description="Disordered" evidence="1">
    <location>
        <begin position="78"/>
        <end position="108"/>
    </location>
</feature>
<evidence type="ECO:0000313" key="3">
    <source>
        <dbReference type="Proteomes" id="UP000335636"/>
    </source>
</evidence>
<keyword evidence="3" id="KW-1185">Reference proteome</keyword>
<sequence length="199" mass="20845">MALQATHPLQRHSQEASGWGRGFGTCRDVTLSLKDGPSGCSRAALSRVWELLGGAARPRPRPRVAGWLLRSWPLQRGQGGLRGAGTAQGAPRGPAALRAPDPRGRPAHPRAVPLPGLALQEHAPGPWPRHALPQASAVLTLSQRGGQAPRPHLALAFPCAPLCPAAATSPGLRSGVQPLGLQPRPSPLSCCVPLYRPRA</sequence>
<feature type="region of interest" description="Disordered" evidence="1">
    <location>
        <begin position="1"/>
        <end position="21"/>
    </location>
</feature>
<protein>
    <submittedName>
        <fullName evidence="2">Uncharacterized protein</fullName>
    </submittedName>
</protein>
<organism evidence="2 3">
    <name type="scientific">Marmota monax</name>
    <name type="common">Woodchuck</name>
    <dbReference type="NCBI Taxonomy" id="9995"/>
    <lineage>
        <taxon>Eukaryota</taxon>
        <taxon>Metazoa</taxon>
        <taxon>Chordata</taxon>
        <taxon>Craniata</taxon>
        <taxon>Vertebrata</taxon>
        <taxon>Euteleostomi</taxon>
        <taxon>Mammalia</taxon>
        <taxon>Eutheria</taxon>
        <taxon>Euarchontoglires</taxon>
        <taxon>Glires</taxon>
        <taxon>Rodentia</taxon>
        <taxon>Sciuromorpha</taxon>
        <taxon>Sciuridae</taxon>
        <taxon>Xerinae</taxon>
        <taxon>Marmotini</taxon>
        <taxon>Marmota</taxon>
    </lineage>
</organism>
<gene>
    <name evidence="2" type="ORF">MONAX_5E033023</name>
</gene>
<evidence type="ECO:0000313" key="2">
    <source>
        <dbReference type="EMBL" id="VTJ51235.1"/>
    </source>
</evidence>